<accession>A0ABY4VY47</accession>
<evidence type="ECO:0000256" key="4">
    <source>
        <dbReference type="ARBA" id="ARBA00022692"/>
    </source>
</evidence>
<dbReference type="InterPro" id="IPR052157">
    <property type="entry name" value="BCAA_transport_permease"/>
</dbReference>
<evidence type="ECO:0000256" key="8">
    <source>
        <dbReference type="ARBA" id="ARBA00037998"/>
    </source>
</evidence>
<reference evidence="10" key="1">
    <citation type="submission" date="2022-06" db="EMBL/GenBank/DDBJ databases">
        <title>Sneathiella actinostolidae sp. nov., isolated from a sea anemonein the Western Pacific Ocean.</title>
        <authorList>
            <person name="Wei M.J."/>
        </authorList>
    </citation>
    <scope>NUCLEOTIDE SEQUENCE</scope>
    <source>
        <strain evidence="10">PHK-P5</strain>
    </source>
</reference>
<feature type="transmembrane region" description="Helical" evidence="9">
    <location>
        <begin position="143"/>
        <end position="162"/>
    </location>
</feature>
<evidence type="ECO:0000313" key="11">
    <source>
        <dbReference type="Proteomes" id="UP001056291"/>
    </source>
</evidence>
<evidence type="ECO:0000256" key="7">
    <source>
        <dbReference type="ARBA" id="ARBA00023136"/>
    </source>
</evidence>
<feature type="transmembrane region" description="Helical" evidence="9">
    <location>
        <begin position="190"/>
        <end position="211"/>
    </location>
</feature>
<sequence length="309" mass="32731">MNWLLLLEQVLNGFQLGILLFLLAAGLTLVFGIMDLVNLAHGSLYMMGAYFCATFTGWTDSFLLGALLAIPATFILGILVEVIALRNLYARDHLDQVLATFGLILFFNEFVRLVWGPIGLDIPLPAFLNSTVEVIPGVPYPTYRVAIILIGFFVAGLLYAIVSKTRMGMLIRAGASNREMIGALGINIKLLFTLVFGLGAALAALAGLMAGPILSVEIGMGDGILILTLVVIVIGGIGSIKGAFIAAIIVGLIDTVGRSFLPEILKLMVAEDSAATAAPAISSMLIYILMALVLAVRPQGLFPPKGVGR</sequence>
<evidence type="ECO:0000256" key="1">
    <source>
        <dbReference type="ARBA" id="ARBA00004651"/>
    </source>
</evidence>
<evidence type="ECO:0000256" key="5">
    <source>
        <dbReference type="ARBA" id="ARBA00022970"/>
    </source>
</evidence>
<comment type="similarity">
    <text evidence="8">Belongs to the binding-protein-dependent transport system permease family. LivHM subfamily.</text>
</comment>
<evidence type="ECO:0000256" key="3">
    <source>
        <dbReference type="ARBA" id="ARBA00022475"/>
    </source>
</evidence>
<feature type="transmembrane region" description="Helical" evidence="9">
    <location>
        <begin position="64"/>
        <end position="85"/>
    </location>
</feature>
<dbReference type="InterPro" id="IPR001851">
    <property type="entry name" value="ABC_transp_permease"/>
</dbReference>
<dbReference type="Pfam" id="PF02653">
    <property type="entry name" value="BPD_transp_2"/>
    <property type="match status" value="1"/>
</dbReference>
<keyword evidence="2" id="KW-0813">Transport</keyword>
<dbReference type="EMBL" id="CP098747">
    <property type="protein sequence ID" value="USG59664.1"/>
    <property type="molecule type" value="Genomic_DNA"/>
</dbReference>
<feature type="transmembrane region" description="Helical" evidence="9">
    <location>
        <begin position="97"/>
        <end position="115"/>
    </location>
</feature>
<feature type="transmembrane region" description="Helical" evidence="9">
    <location>
        <begin position="12"/>
        <end position="32"/>
    </location>
</feature>
<dbReference type="RefSeq" id="WP_251932431.1">
    <property type="nucleotide sequence ID" value="NZ_CP098747.1"/>
</dbReference>
<dbReference type="CDD" id="cd06582">
    <property type="entry name" value="TM_PBP1_LivH_like"/>
    <property type="match status" value="1"/>
</dbReference>
<evidence type="ECO:0000313" key="10">
    <source>
        <dbReference type="EMBL" id="USG59664.1"/>
    </source>
</evidence>
<feature type="transmembrane region" description="Helical" evidence="9">
    <location>
        <begin position="223"/>
        <end position="253"/>
    </location>
</feature>
<keyword evidence="7 9" id="KW-0472">Membrane</keyword>
<comment type="subcellular location">
    <subcellularLocation>
        <location evidence="1">Cell membrane</location>
        <topology evidence="1">Multi-pass membrane protein</topology>
    </subcellularLocation>
</comment>
<gene>
    <name evidence="10" type="ORF">NBZ79_10770</name>
</gene>
<protein>
    <submittedName>
        <fullName evidence="10">Branched-chain amino acid ABC transporter permease</fullName>
    </submittedName>
</protein>
<organism evidence="10 11">
    <name type="scientific">Sneathiella marina</name>
    <dbReference type="NCBI Taxonomy" id="2950108"/>
    <lineage>
        <taxon>Bacteria</taxon>
        <taxon>Pseudomonadati</taxon>
        <taxon>Pseudomonadota</taxon>
        <taxon>Alphaproteobacteria</taxon>
        <taxon>Sneathiellales</taxon>
        <taxon>Sneathiellaceae</taxon>
        <taxon>Sneathiella</taxon>
    </lineage>
</organism>
<name>A0ABY4VY47_9PROT</name>
<dbReference type="PANTHER" id="PTHR11795:SF442">
    <property type="entry name" value="ABC TRANSPORTER ATP-BINDING PROTEIN"/>
    <property type="match status" value="1"/>
</dbReference>
<evidence type="ECO:0000256" key="2">
    <source>
        <dbReference type="ARBA" id="ARBA00022448"/>
    </source>
</evidence>
<evidence type="ECO:0000256" key="9">
    <source>
        <dbReference type="SAM" id="Phobius"/>
    </source>
</evidence>
<evidence type="ECO:0000256" key="6">
    <source>
        <dbReference type="ARBA" id="ARBA00022989"/>
    </source>
</evidence>
<keyword evidence="5" id="KW-0029">Amino-acid transport</keyword>
<keyword evidence="4 9" id="KW-0812">Transmembrane</keyword>
<keyword evidence="11" id="KW-1185">Reference proteome</keyword>
<feature type="transmembrane region" description="Helical" evidence="9">
    <location>
        <begin position="39"/>
        <end position="58"/>
    </location>
</feature>
<keyword evidence="6 9" id="KW-1133">Transmembrane helix</keyword>
<proteinExistence type="inferred from homology"/>
<keyword evidence="3" id="KW-1003">Cell membrane</keyword>
<dbReference type="PANTHER" id="PTHR11795">
    <property type="entry name" value="BRANCHED-CHAIN AMINO ACID TRANSPORT SYSTEM PERMEASE PROTEIN LIVH"/>
    <property type="match status" value="1"/>
</dbReference>
<dbReference type="Proteomes" id="UP001056291">
    <property type="component" value="Chromosome"/>
</dbReference>
<feature type="transmembrane region" description="Helical" evidence="9">
    <location>
        <begin position="274"/>
        <end position="296"/>
    </location>
</feature>